<dbReference type="Proteomes" id="UP000325081">
    <property type="component" value="Unassembled WGS sequence"/>
</dbReference>
<proteinExistence type="predicted"/>
<accession>A0A5A7PIL9</accession>
<dbReference type="AlphaFoldDB" id="A0A5A7PIL9"/>
<evidence type="ECO:0000256" key="1">
    <source>
        <dbReference type="SAM" id="MobiDB-lite"/>
    </source>
</evidence>
<dbReference type="PANTHER" id="PTHR34130:SF14">
    <property type="match status" value="1"/>
</dbReference>
<feature type="compositionally biased region" description="Basic and acidic residues" evidence="1">
    <location>
        <begin position="74"/>
        <end position="83"/>
    </location>
</feature>
<feature type="region of interest" description="Disordered" evidence="1">
    <location>
        <begin position="21"/>
        <end position="86"/>
    </location>
</feature>
<evidence type="ECO:0000313" key="2">
    <source>
        <dbReference type="EMBL" id="GER32609.1"/>
    </source>
</evidence>
<dbReference type="OrthoDB" id="752671at2759"/>
<keyword evidence="3" id="KW-1185">Reference proteome</keyword>
<name>A0A5A7PIL9_STRAF</name>
<evidence type="ECO:0000313" key="3">
    <source>
        <dbReference type="Proteomes" id="UP000325081"/>
    </source>
</evidence>
<organism evidence="2 3">
    <name type="scientific">Striga asiatica</name>
    <name type="common">Asiatic witchweed</name>
    <name type="synonym">Buchnera asiatica</name>
    <dbReference type="NCBI Taxonomy" id="4170"/>
    <lineage>
        <taxon>Eukaryota</taxon>
        <taxon>Viridiplantae</taxon>
        <taxon>Streptophyta</taxon>
        <taxon>Embryophyta</taxon>
        <taxon>Tracheophyta</taxon>
        <taxon>Spermatophyta</taxon>
        <taxon>Magnoliopsida</taxon>
        <taxon>eudicotyledons</taxon>
        <taxon>Gunneridae</taxon>
        <taxon>Pentapetalae</taxon>
        <taxon>asterids</taxon>
        <taxon>lamiids</taxon>
        <taxon>Lamiales</taxon>
        <taxon>Orobanchaceae</taxon>
        <taxon>Buchnereae</taxon>
        <taxon>Striga</taxon>
    </lineage>
</organism>
<dbReference type="EMBL" id="BKCP01004627">
    <property type="protein sequence ID" value="GER32609.1"/>
    <property type="molecule type" value="Genomic_DNA"/>
</dbReference>
<protein>
    <submittedName>
        <fullName evidence="2">Succinate dehydrogenase assembly factor 2-A</fullName>
    </submittedName>
</protein>
<sequence length="258" mass="28961">MSSTSLRPAAVSGHAVISESTDRLAIGSVDGSGERRSHNLQTKQVNDDDKDTLSLSNFPLNPNEPVKSRSSTHKTQDGRRRSTSEPSDFFEFFTDFNSEPISHADDIIFRGKLVPFGNHQFLKSLSAHDATRFSGRPPWITGEKNVRRRRDCVRSESGEIRQSCSGKSDGSSRVSRPRWFVLMFGPPRLAEREMDIREMRRRWGRRAPESMFPVPAEGRGIGTGRRWFKGMDLVRMLSCRSHGSVVVAASIGALPPRF</sequence>
<dbReference type="PANTHER" id="PTHR34130">
    <property type="entry name" value="OS08G0243800 PROTEIN"/>
    <property type="match status" value="1"/>
</dbReference>
<gene>
    <name evidence="2" type="ORF">STAS_08684</name>
</gene>
<reference evidence="3" key="1">
    <citation type="journal article" date="2019" name="Curr. Biol.">
        <title>Genome Sequence of Striga asiatica Provides Insight into the Evolution of Plant Parasitism.</title>
        <authorList>
            <person name="Yoshida S."/>
            <person name="Kim S."/>
            <person name="Wafula E.K."/>
            <person name="Tanskanen J."/>
            <person name="Kim Y.M."/>
            <person name="Honaas L."/>
            <person name="Yang Z."/>
            <person name="Spallek T."/>
            <person name="Conn C.E."/>
            <person name="Ichihashi Y."/>
            <person name="Cheong K."/>
            <person name="Cui S."/>
            <person name="Der J.P."/>
            <person name="Gundlach H."/>
            <person name="Jiao Y."/>
            <person name="Hori C."/>
            <person name="Ishida J.K."/>
            <person name="Kasahara H."/>
            <person name="Kiba T."/>
            <person name="Kim M.S."/>
            <person name="Koo N."/>
            <person name="Laohavisit A."/>
            <person name="Lee Y.H."/>
            <person name="Lumba S."/>
            <person name="McCourt P."/>
            <person name="Mortimer J.C."/>
            <person name="Mutuku J.M."/>
            <person name="Nomura T."/>
            <person name="Sasaki-Sekimoto Y."/>
            <person name="Seto Y."/>
            <person name="Wang Y."/>
            <person name="Wakatake T."/>
            <person name="Sakakibara H."/>
            <person name="Demura T."/>
            <person name="Yamaguchi S."/>
            <person name="Yoneyama K."/>
            <person name="Manabe R.I."/>
            <person name="Nelson D.C."/>
            <person name="Schulman A.H."/>
            <person name="Timko M.P."/>
            <person name="dePamphilis C.W."/>
            <person name="Choi D."/>
            <person name="Shirasu K."/>
        </authorList>
    </citation>
    <scope>NUCLEOTIDE SEQUENCE [LARGE SCALE GENOMIC DNA]</scope>
    <source>
        <strain evidence="3">cv. UVA1</strain>
    </source>
</reference>
<comment type="caution">
    <text evidence="2">The sequence shown here is derived from an EMBL/GenBank/DDBJ whole genome shotgun (WGS) entry which is preliminary data.</text>
</comment>